<evidence type="ECO:0000313" key="2">
    <source>
        <dbReference type="Proteomes" id="UP001519311"/>
    </source>
</evidence>
<dbReference type="EMBL" id="JAGINS010000002">
    <property type="protein sequence ID" value="MBP2363357.1"/>
    <property type="molecule type" value="Genomic_DNA"/>
</dbReference>
<sequence length="158" mass="17549">MFTPIICGTCEQGKYAPAGRDVYACTWCGGRLADRDFVLDPEERLVCRDGVMHTQVITGLYEVLPTHGVQSAYVQATLMRALLSQNVFTGTEQVNAANRLKFEEALPERGPWILDLTELRTLVIAMRWRKSAAGFPDPRRVYDDAVRGLSSEAVDSAP</sequence>
<organism evidence="1 2">
    <name type="scientific">Streptomyces clavifer</name>
    <dbReference type="NCBI Taxonomy" id="68188"/>
    <lineage>
        <taxon>Bacteria</taxon>
        <taxon>Bacillati</taxon>
        <taxon>Actinomycetota</taxon>
        <taxon>Actinomycetes</taxon>
        <taxon>Kitasatosporales</taxon>
        <taxon>Streptomycetaceae</taxon>
        <taxon>Streptomyces</taxon>
    </lineage>
</organism>
<gene>
    <name evidence="1" type="ORF">JOF59_005849</name>
</gene>
<accession>A0ABS4VHF5</accession>
<dbReference type="Proteomes" id="UP001519311">
    <property type="component" value="Unassembled WGS sequence"/>
</dbReference>
<keyword evidence="2" id="KW-1185">Reference proteome</keyword>
<comment type="caution">
    <text evidence="1">The sequence shown here is derived from an EMBL/GenBank/DDBJ whole genome shotgun (WGS) entry which is preliminary data.</text>
</comment>
<evidence type="ECO:0000313" key="1">
    <source>
        <dbReference type="EMBL" id="MBP2363357.1"/>
    </source>
</evidence>
<reference evidence="1 2" key="1">
    <citation type="submission" date="2021-03" db="EMBL/GenBank/DDBJ databases">
        <title>Sequencing the genomes of 1000 actinobacteria strains.</title>
        <authorList>
            <person name="Klenk H.-P."/>
        </authorList>
    </citation>
    <scope>NUCLEOTIDE SEQUENCE [LARGE SCALE GENOMIC DNA]</scope>
    <source>
        <strain evidence="1 2">DSM 40843</strain>
    </source>
</reference>
<evidence type="ECO:0008006" key="3">
    <source>
        <dbReference type="Google" id="ProtNLM"/>
    </source>
</evidence>
<proteinExistence type="predicted"/>
<protein>
    <recommendedName>
        <fullName evidence="3">TFIIB-type zinc ribbon-containing protein</fullName>
    </recommendedName>
</protein>
<name>A0ABS4VHF5_9ACTN</name>
<dbReference type="RefSeq" id="WP_209471397.1">
    <property type="nucleotide sequence ID" value="NZ_BMWJ01000026.1"/>
</dbReference>